<dbReference type="Gene3D" id="3.30.160.60">
    <property type="entry name" value="Classic Zinc Finger"/>
    <property type="match status" value="1"/>
</dbReference>
<evidence type="ECO:0008006" key="3">
    <source>
        <dbReference type="Google" id="ProtNLM"/>
    </source>
</evidence>
<comment type="caution">
    <text evidence="1">The sequence shown here is derived from an EMBL/GenBank/DDBJ whole genome shotgun (WGS) entry which is preliminary data.</text>
</comment>
<organism evidence="1 2">
    <name type="scientific">Collybia nuda</name>
    <dbReference type="NCBI Taxonomy" id="64659"/>
    <lineage>
        <taxon>Eukaryota</taxon>
        <taxon>Fungi</taxon>
        <taxon>Dikarya</taxon>
        <taxon>Basidiomycota</taxon>
        <taxon>Agaricomycotina</taxon>
        <taxon>Agaricomycetes</taxon>
        <taxon>Agaricomycetidae</taxon>
        <taxon>Agaricales</taxon>
        <taxon>Tricholomatineae</taxon>
        <taxon>Clitocybaceae</taxon>
        <taxon>Collybia</taxon>
    </lineage>
</organism>
<evidence type="ECO:0000313" key="1">
    <source>
        <dbReference type="EMBL" id="KAF9469136.1"/>
    </source>
</evidence>
<reference evidence="1" key="1">
    <citation type="submission" date="2020-11" db="EMBL/GenBank/DDBJ databases">
        <authorList>
            <consortium name="DOE Joint Genome Institute"/>
            <person name="Ahrendt S."/>
            <person name="Riley R."/>
            <person name="Andreopoulos W."/>
            <person name="Labutti K."/>
            <person name="Pangilinan J."/>
            <person name="Ruiz-Duenas F.J."/>
            <person name="Barrasa J.M."/>
            <person name="Sanchez-Garcia M."/>
            <person name="Camarero S."/>
            <person name="Miyauchi S."/>
            <person name="Serrano A."/>
            <person name="Linde D."/>
            <person name="Babiker R."/>
            <person name="Drula E."/>
            <person name="Ayuso-Fernandez I."/>
            <person name="Pacheco R."/>
            <person name="Padilla G."/>
            <person name="Ferreira P."/>
            <person name="Barriuso J."/>
            <person name="Kellner H."/>
            <person name="Castanera R."/>
            <person name="Alfaro M."/>
            <person name="Ramirez L."/>
            <person name="Pisabarro A.G."/>
            <person name="Kuo A."/>
            <person name="Tritt A."/>
            <person name="Lipzen A."/>
            <person name="He G."/>
            <person name="Yan M."/>
            <person name="Ng V."/>
            <person name="Cullen D."/>
            <person name="Martin F."/>
            <person name="Rosso M.-N."/>
            <person name="Henrissat B."/>
            <person name="Hibbett D."/>
            <person name="Martinez A.T."/>
            <person name="Grigoriev I.V."/>
        </authorList>
    </citation>
    <scope>NUCLEOTIDE SEQUENCE</scope>
    <source>
        <strain evidence="1">CBS 247.69</strain>
    </source>
</reference>
<keyword evidence="2" id="KW-1185">Reference proteome</keyword>
<name>A0A9P5YI71_9AGAR</name>
<proteinExistence type="predicted"/>
<accession>A0A9P5YI71</accession>
<sequence length="145" mass="16681">MDIEKRLLEFLMEALGRQIKTALSRERGKMTSVPPPTFESLNGKQTLSSFHFFSLHPTTFFFKRTSLLLNTQTKKMGGDHKCPVCQATFTRPQHVARHMRSRLLECSTLAPDARRWGFRLLHSSSLCSILADCCRCFSFFLIRHG</sequence>
<dbReference type="EMBL" id="MU150230">
    <property type="protein sequence ID" value="KAF9469136.1"/>
    <property type="molecule type" value="Genomic_DNA"/>
</dbReference>
<dbReference type="AlphaFoldDB" id="A0A9P5YI71"/>
<dbReference type="Proteomes" id="UP000807353">
    <property type="component" value="Unassembled WGS sequence"/>
</dbReference>
<evidence type="ECO:0000313" key="2">
    <source>
        <dbReference type="Proteomes" id="UP000807353"/>
    </source>
</evidence>
<gene>
    <name evidence="1" type="ORF">BDZ94DRAFT_358218</name>
</gene>
<dbReference type="OrthoDB" id="3068398at2759"/>
<protein>
    <recommendedName>
        <fullName evidence="3">C2H2-type domain-containing protein</fullName>
    </recommendedName>
</protein>